<dbReference type="Proteomes" id="UP000028252">
    <property type="component" value="Unassembled WGS sequence"/>
</dbReference>
<comment type="subcellular location">
    <subcellularLocation>
        <location evidence="7">Cell inner membrane</location>
        <topology evidence="7">Multi-pass membrane protein</topology>
    </subcellularLocation>
    <subcellularLocation>
        <location evidence="1">Cell membrane</location>
        <topology evidence="1">Multi-pass membrane protein</topology>
    </subcellularLocation>
</comment>
<organism evidence="9 10">
    <name type="scientific">Marinobacterium lacunae</name>
    <dbReference type="NCBI Taxonomy" id="1232683"/>
    <lineage>
        <taxon>Bacteria</taxon>
        <taxon>Pseudomonadati</taxon>
        <taxon>Pseudomonadota</taxon>
        <taxon>Gammaproteobacteria</taxon>
        <taxon>Oceanospirillales</taxon>
        <taxon>Oceanospirillaceae</taxon>
        <taxon>Marinobacterium</taxon>
    </lineage>
</organism>
<evidence type="ECO:0000256" key="4">
    <source>
        <dbReference type="ARBA" id="ARBA00022692"/>
    </source>
</evidence>
<keyword evidence="2 7" id="KW-0813">Transport</keyword>
<gene>
    <name evidence="9" type="ORF">ADIMK_1857</name>
</gene>
<comment type="similarity">
    <text evidence="7">Belongs to the TRAP transporter small permease family.</text>
</comment>
<reference evidence="9 10" key="1">
    <citation type="submission" date="2014-04" db="EMBL/GenBank/DDBJ databases">
        <title>Marinobacterium kochiensis sp. nov., isolated from sediment sample collected from Kochi backwaters in Kerala, India.</title>
        <authorList>
            <person name="Singh A."/>
            <person name="Pinnaka A.K."/>
        </authorList>
    </citation>
    <scope>NUCLEOTIDE SEQUENCE [LARGE SCALE GENOMIC DNA]</scope>
    <source>
        <strain evidence="9 10">AK27</strain>
    </source>
</reference>
<dbReference type="EMBL" id="JMQN01000021">
    <property type="protein sequence ID" value="KEA64122.1"/>
    <property type="molecule type" value="Genomic_DNA"/>
</dbReference>
<dbReference type="GO" id="GO:0005886">
    <property type="term" value="C:plasma membrane"/>
    <property type="evidence" value="ECO:0007669"/>
    <property type="project" value="UniProtKB-SubCell"/>
</dbReference>
<dbReference type="InterPro" id="IPR055348">
    <property type="entry name" value="DctQ"/>
</dbReference>
<accession>A0A081G017</accession>
<comment type="function">
    <text evidence="7">Part of the tripartite ATP-independent periplasmic (TRAP) transport system.</text>
</comment>
<dbReference type="AlphaFoldDB" id="A0A081G017"/>
<dbReference type="PATRIC" id="fig|1232683.4.peg.1832"/>
<feature type="transmembrane region" description="Helical" evidence="7">
    <location>
        <begin position="75"/>
        <end position="99"/>
    </location>
</feature>
<keyword evidence="4 7" id="KW-0812">Transmembrane</keyword>
<feature type="transmembrane region" description="Helical" evidence="7">
    <location>
        <begin position="34"/>
        <end position="55"/>
    </location>
</feature>
<evidence type="ECO:0000313" key="10">
    <source>
        <dbReference type="Proteomes" id="UP000028252"/>
    </source>
</evidence>
<dbReference type="GO" id="GO:0022857">
    <property type="term" value="F:transmembrane transporter activity"/>
    <property type="evidence" value="ECO:0007669"/>
    <property type="project" value="UniProtKB-UniRule"/>
</dbReference>
<name>A0A081G017_9GAMM</name>
<evidence type="ECO:0000256" key="6">
    <source>
        <dbReference type="ARBA" id="ARBA00023136"/>
    </source>
</evidence>
<evidence type="ECO:0000256" key="1">
    <source>
        <dbReference type="ARBA" id="ARBA00004651"/>
    </source>
</evidence>
<comment type="subunit">
    <text evidence="7">The complex comprises the extracytoplasmic solute receptor protein and the two transmembrane proteins.</text>
</comment>
<evidence type="ECO:0000259" key="8">
    <source>
        <dbReference type="Pfam" id="PF04290"/>
    </source>
</evidence>
<dbReference type="STRING" id="1232683.ADIMK_1857"/>
<protein>
    <recommendedName>
        <fullName evidence="7">TRAP transporter small permease protein</fullName>
    </recommendedName>
</protein>
<keyword evidence="5 7" id="KW-1133">Transmembrane helix</keyword>
<keyword evidence="3" id="KW-1003">Cell membrane</keyword>
<evidence type="ECO:0000256" key="2">
    <source>
        <dbReference type="ARBA" id="ARBA00022448"/>
    </source>
</evidence>
<keyword evidence="6 7" id="KW-0472">Membrane</keyword>
<keyword evidence="10" id="KW-1185">Reference proteome</keyword>
<evidence type="ECO:0000256" key="7">
    <source>
        <dbReference type="RuleBase" id="RU369079"/>
    </source>
</evidence>
<evidence type="ECO:0000256" key="3">
    <source>
        <dbReference type="ARBA" id="ARBA00022475"/>
    </source>
</evidence>
<comment type="caution">
    <text evidence="7">Lacks conserved residue(s) required for the propagation of feature annotation.</text>
</comment>
<dbReference type="eggNOG" id="COG3090">
    <property type="taxonomic scope" value="Bacteria"/>
</dbReference>
<keyword evidence="7" id="KW-0997">Cell inner membrane</keyword>
<comment type="caution">
    <text evidence="9">The sequence shown here is derived from an EMBL/GenBank/DDBJ whole genome shotgun (WGS) entry which is preliminary data.</text>
</comment>
<sequence>MGTATFFALAYTFDKKGHIRVELLLESSGRLRPFLESFSLLAAVAIAAFITWHGYDSAYWAYTYGDKSSGQDATPLWIPQALISTGALVFTICLVDYFCRSLVNLFKPLRWGAGAKPVRSH</sequence>
<proteinExistence type="inferred from homology"/>
<feature type="domain" description="Tripartite ATP-independent periplasmic transporters DctQ component" evidence="8">
    <location>
        <begin position="1"/>
        <end position="101"/>
    </location>
</feature>
<evidence type="ECO:0000256" key="5">
    <source>
        <dbReference type="ARBA" id="ARBA00022989"/>
    </source>
</evidence>
<evidence type="ECO:0000313" key="9">
    <source>
        <dbReference type="EMBL" id="KEA64122.1"/>
    </source>
</evidence>
<dbReference type="Pfam" id="PF04290">
    <property type="entry name" value="DctQ"/>
    <property type="match status" value="1"/>
</dbReference>